<keyword evidence="1" id="KW-0472">Membrane</keyword>
<gene>
    <name evidence="2" type="ORF">SCE1572_05860</name>
</gene>
<reference evidence="2 3" key="1">
    <citation type="journal article" date="2013" name="Sci. Rep.">
        <title>Extraordinary expansion of a Sorangium cellulosum genome from an alkaline milieu.</title>
        <authorList>
            <person name="Han K."/>
            <person name="Li Z.F."/>
            <person name="Peng R."/>
            <person name="Zhu L.P."/>
            <person name="Zhou T."/>
            <person name="Wang L.G."/>
            <person name="Li S.G."/>
            <person name="Zhang X.B."/>
            <person name="Hu W."/>
            <person name="Wu Z.H."/>
            <person name="Qin N."/>
            <person name="Li Y.Z."/>
        </authorList>
    </citation>
    <scope>NUCLEOTIDE SEQUENCE [LARGE SCALE GENOMIC DNA]</scope>
    <source>
        <strain evidence="2 3">So0157-2</strain>
    </source>
</reference>
<dbReference type="HOGENOM" id="CLU_2669126_0_0_7"/>
<dbReference type="KEGG" id="scu:SCE1572_05860"/>
<proteinExistence type="predicted"/>
<protein>
    <submittedName>
        <fullName evidence="2">Uncharacterized protein</fullName>
    </submittedName>
</protein>
<evidence type="ECO:0000256" key="1">
    <source>
        <dbReference type="SAM" id="Phobius"/>
    </source>
</evidence>
<dbReference type="PATRIC" id="fig|1254432.3.peg.1313"/>
<keyword evidence="1" id="KW-1133">Transmembrane helix</keyword>
<sequence length="75" mass="7202">MWAVVLTGRVADPSLFVAPLAPAAPRAPAAPLASAAVPGAAAAAPTAVRGLIWAVVVLGIALLAVGGVLAATLLR</sequence>
<keyword evidence="1" id="KW-0812">Transmembrane</keyword>
<evidence type="ECO:0000313" key="3">
    <source>
        <dbReference type="Proteomes" id="UP000014803"/>
    </source>
</evidence>
<dbReference type="Proteomes" id="UP000014803">
    <property type="component" value="Chromosome"/>
</dbReference>
<dbReference type="AlphaFoldDB" id="S4XNT5"/>
<name>S4XNT5_SORCE</name>
<evidence type="ECO:0000313" key="2">
    <source>
        <dbReference type="EMBL" id="AGP34066.1"/>
    </source>
</evidence>
<dbReference type="EMBL" id="CP003969">
    <property type="protein sequence ID" value="AGP34066.1"/>
    <property type="molecule type" value="Genomic_DNA"/>
</dbReference>
<organism evidence="2 3">
    <name type="scientific">Sorangium cellulosum So0157-2</name>
    <dbReference type="NCBI Taxonomy" id="1254432"/>
    <lineage>
        <taxon>Bacteria</taxon>
        <taxon>Pseudomonadati</taxon>
        <taxon>Myxococcota</taxon>
        <taxon>Polyangia</taxon>
        <taxon>Polyangiales</taxon>
        <taxon>Polyangiaceae</taxon>
        <taxon>Sorangium</taxon>
    </lineage>
</organism>
<feature type="transmembrane region" description="Helical" evidence="1">
    <location>
        <begin position="52"/>
        <end position="74"/>
    </location>
</feature>
<accession>S4XNT5</accession>
<dbReference type="STRING" id="1254432.SCE1572_05860"/>